<gene>
    <name evidence="1" type="ORF">KP004_08960</name>
</gene>
<dbReference type="RefSeq" id="WP_216801977.1">
    <property type="nucleotide sequence ID" value="NZ_CP076723.1"/>
</dbReference>
<organism evidence="1 2">
    <name type="scientific">Geomonas oryzisoli</name>
    <dbReference type="NCBI Taxonomy" id="2847992"/>
    <lineage>
        <taxon>Bacteria</taxon>
        <taxon>Pseudomonadati</taxon>
        <taxon>Thermodesulfobacteriota</taxon>
        <taxon>Desulfuromonadia</taxon>
        <taxon>Geobacterales</taxon>
        <taxon>Geobacteraceae</taxon>
        <taxon>Geomonas</taxon>
    </lineage>
</organism>
<evidence type="ECO:0000313" key="1">
    <source>
        <dbReference type="EMBL" id="QWV95283.1"/>
    </source>
</evidence>
<protein>
    <recommendedName>
        <fullName evidence="3">NERD domain-containing protein</fullName>
    </recommendedName>
</protein>
<keyword evidence="2" id="KW-1185">Reference proteome</keyword>
<name>A0ABX8JAD6_9BACT</name>
<dbReference type="Proteomes" id="UP000683557">
    <property type="component" value="Chromosome"/>
</dbReference>
<accession>A0ABX8JAD6</accession>
<proteinExistence type="predicted"/>
<dbReference type="EMBL" id="CP076723">
    <property type="protein sequence ID" value="QWV95283.1"/>
    <property type="molecule type" value="Genomic_DNA"/>
</dbReference>
<reference evidence="1 2" key="1">
    <citation type="submission" date="2021-06" db="EMBL/GenBank/DDBJ databases">
        <title>Gemonas diversity in paddy soil.</title>
        <authorList>
            <person name="Liu G."/>
        </authorList>
    </citation>
    <scope>NUCLEOTIDE SEQUENCE [LARGE SCALE GENOMIC DNA]</scope>
    <source>
        <strain evidence="1 2">RG10</strain>
    </source>
</reference>
<evidence type="ECO:0000313" key="2">
    <source>
        <dbReference type="Proteomes" id="UP000683557"/>
    </source>
</evidence>
<sequence>MIQAELRGKISRRTEEMEDLLTSNIFSFFKYANRHVYLKGFLKSLGMEVSNAALDKAQFLFWPRYEENTEPDLVIIVDDYYILIEAKHLSGFGKAFEEKEEQLVREFKQGATEAARLEKIFRFITITSHYTLPAKLFAHLPDYIRMSLHWTNWHSIAALLLNTFEEMKPTPDEAFATDLYKLLEKKKLRGFLPFTRLSTQIQPSPPVIFFNAEDAVFRGAFIGFEQSLKKFSDVTTSSGRLFFNRTFFGRLLDSSIETPAHIRLLLGGAQ</sequence>
<evidence type="ECO:0008006" key="3">
    <source>
        <dbReference type="Google" id="ProtNLM"/>
    </source>
</evidence>